<dbReference type="EMBL" id="MU266560">
    <property type="protein sequence ID" value="KAH7920762.1"/>
    <property type="molecule type" value="Genomic_DNA"/>
</dbReference>
<comment type="caution">
    <text evidence="1">The sequence shown here is derived from an EMBL/GenBank/DDBJ whole genome shotgun (WGS) entry which is preliminary data.</text>
</comment>
<gene>
    <name evidence="1" type="ORF">BV22DRAFT_1132822</name>
</gene>
<keyword evidence="2" id="KW-1185">Reference proteome</keyword>
<proteinExistence type="predicted"/>
<dbReference type="Proteomes" id="UP000790709">
    <property type="component" value="Unassembled WGS sequence"/>
</dbReference>
<accession>A0ACB8B7M0</accession>
<name>A0ACB8B7M0_9AGAM</name>
<evidence type="ECO:0000313" key="2">
    <source>
        <dbReference type="Proteomes" id="UP000790709"/>
    </source>
</evidence>
<reference evidence="1" key="1">
    <citation type="journal article" date="2021" name="New Phytol.">
        <title>Evolutionary innovations through gain and loss of genes in the ectomycorrhizal Boletales.</title>
        <authorList>
            <person name="Wu G."/>
            <person name="Miyauchi S."/>
            <person name="Morin E."/>
            <person name="Kuo A."/>
            <person name="Drula E."/>
            <person name="Varga T."/>
            <person name="Kohler A."/>
            <person name="Feng B."/>
            <person name="Cao Y."/>
            <person name="Lipzen A."/>
            <person name="Daum C."/>
            <person name="Hundley H."/>
            <person name="Pangilinan J."/>
            <person name="Johnson J."/>
            <person name="Barry K."/>
            <person name="LaButti K."/>
            <person name="Ng V."/>
            <person name="Ahrendt S."/>
            <person name="Min B."/>
            <person name="Choi I.G."/>
            <person name="Park H."/>
            <person name="Plett J.M."/>
            <person name="Magnuson J."/>
            <person name="Spatafora J.W."/>
            <person name="Nagy L.G."/>
            <person name="Henrissat B."/>
            <person name="Grigoriev I.V."/>
            <person name="Yang Z.L."/>
            <person name="Xu J."/>
            <person name="Martin F.M."/>
        </authorList>
    </citation>
    <scope>NUCLEOTIDE SEQUENCE</scope>
    <source>
        <strain evidence="1">KUC20120723A-06</strain>
    </source>
</reference>
<sequence>MKFAPLASVASLVAVAFGQGVIITLPTGGANVSAGSNFLVDITRPNSLSGSEEVAVVIALQSCAARACSPPSDVLGSILYNGPFNPQAPNPNPDHQQLNQNFTVQVPSGFQSGSALLSVTHVALIGAGPAPWIQYQNVTVNVG</sequence>
<evidence type="ECO:0000313" key="1">
    <source>
        <dbReference type="EMBL" id="KAH7920762.1"/>
    </source>
</evidence>
<protein>
    <submittedName>
        <fullName evidence="1">Uncharacterized protein</fullName>
    </submittedName>
</protein>
<organism evidence="1 2">
    <name type="scientific">Leucogyrophana mollusca</name>
    <dbReference type="NCBI Taxonomy" id="85980"/>
    <lineage>
        <taxon>Eukaryota</taxon>
        <taxon>Fungi</taxon>
        <taxon>Dikarya</taxon>
        <taxon>Basidiomycota</taxon>
        <taxon>Agaricomycotina</taxon>
        <taxon>Agaricomycetes</taxon>
        <taxon>Agaricomycetidae</taxon>
        <taxon>Boletales</taxon>
        <taxon>Boletales incertae sedis</taxon>
        <taxon>Leucogyrophana</taxon>
    </lineage>
</organism>